<protein>
    <recommendedName>
        <fullName evidence="3">DUF484 domain-containing protein</fullName>
    </recommendedName>
</protein>
<evidence type="ECO:0000313" key="1">
    <source>
        <dbReference type="EMBL" id="SFN66431.1"/>
    </source>
</evidence>
<reference evidence="2" key="1">
    <citation type="submission" date="2016-10" db="EMBL/GenBank/DDBJ databases">
        <authorList>
            <person name="Varghese N."/>
        </authorList>
    </citation>
    <scope>NUCLEOTIDE SEQUENCE [LARGE SCALE GENOMIC DNA]</scope>
    <source>
        <strain evidence="2">Nsp8</strain>
    </source>
</reference>
<name>A0A1I5AVL3_9PROT</name>
<evidence type="ECO:0000313" key="2">
    <source>
        <dbReference type="Proteomes" id="UP000183107"/>
    </source>
</evidence>
<dbReference type="PANTHER" id="PTHR38765">
    <property type="entry name" value="DUF484 DOMAIN-CONTAINING PROTEIN"/>
    <property type="match status" value="1"/>
</dbReference>
<sequence>MENMKFSSEDVAQYLREHPEFFEEYAEMLTGIQVPHPHGGRAIPISERQIVALRDKNRVLQDKLGELIRFGEENGAITEKMHRLSVALLACDRLTDFMHGLNFHLREDFSVPHLALRLWDISAEDMELPEFTPVSTDIHILADSLLHPYCGSHVLDEIKGWFGEDAIRLRSFAIVALRAERTMGLLIMASEDPERFYPEMGIIYLAQLGELVSAALRRFTKPPNSAK</sequence>
<proteinExistence type="predicted"/>
<dbReference type="Proteomes" id="UP000183107">
    <property type="component" value="Unassembled WGS sequence"/>
</dbReference>
<dbReference type="STRING" id="1266925.GCA_000619905_01394"/>
<dbReference type="Pfam" id="PF04340">
    <property type="entry name" value="DUF484"/>
    <property type="match status" value="1"/>
</dbReference>
<organism evidence="1 2">
    <name type="scientific">Nitrosospira briensis</name>
    <dbReference type="NCBI Taxonomy" id="35799"/>
    <lineage>
        <taxon>Bacteria</taxon>
        <taxon>Pseudomonadati</taxon>
        <taxon>Pseudomonadota</taxon>
        <taxon>Betaproteobacteria</taxon>
        <taxon>Nitrosomonadales</taxon>
        <taxon>Nitrosomonadaceae</taxon>
        <taxon>Nitrosospira</taxon>
    </lineage>
</organism>
<evidence type="ECO:0008006" key="3">
    <source>
        <dbReference type="Google" id="ProtNLM"/>
    </source>
</evidence>
<dbReference type="Gene3D" id="3.30.450.40">
    <property type="match status" value="1"/>
</dbReference>
<dbReference type="PANTHER" id="PTHR38765:SF1">
    <property type="entry name" value="DUF484 DOMAIN-CONTAINING PROTEIN"/>
    <property type="match status" value="1"/>
</dbReference>
<dbReference type="AlphaFoldDB" id="A0A1I5AVL3"/>
<dbReference type="InterPro" id="IPR007435">
    <property type="entry name" value="DUF484"/>
</dbReference>
<dbReference type="InterPro" id="IPR029016">
    <property type="entry name" value="GAF-like_dom_sf"/>
</dbReference>
<keyword evidence="2" id="KW-1185">Reference proteome</keyword>
<gene>
    <name evidence="1" type="ORF">SAMN05216386_1551</name>
</gene>
<accession>A0A1I5AVL3</accession>
<dbReference type="EMBL" id="FOVJ01000002">
    <property type="protein sequence ID" value="SFN66431.1"/>
    <property type="molecule type" value="Genomic_DNA"/>
</dbReference>